<dbReference type="EMBL" id="AP018218">
    <property type="protein sequence ID" value="BAY72981.1"/>
    <property type="molecule type" value="Genomic_DNA"/>
</dbReference>
<sequence>MTILNQQQQAEFIIQQACKENFTDSEKAIYDDFIVEAGVKDPAKMSEATADMLIRYLDGCDASNEFVANVVNRLAQVAPVHIMTRILLSDNDGDGVPLYQELQLGTKATVFNTPSEIAAAQQKQYQFFPIRNSDMEL</sequence>
<protein>
    <submittedName>
        <fullName evidence="1">Uncharacterized protein</fullName>
    </submittedName>
</protein>
<accession>A0A1Z4KVD4</accession>
<organism evidence="1 2">
    <name type="scientific">Trichormus variabilis NIES-23</name>
    <dbReference type="NCBI Taxonomy" id="1973479"/>
    <lineage>
        <taxon>Bacteria</taxon>
        <taxon>Bacillati</taxon>
        <taxon>Cyanobacteriota</taxon>
        <taxon>Cyanophyceae</taxon>
        <taxon>Nostocales</taxon>
        <taxon>Nostocaceae</taxon>
        <taxon>Trichormus</taxon>
    </lineage>
</organism>
<geneLocation type="plasmid" evidence="1">
    <name>plasmid2</name>
</geneLocation>
<name>A0A1Z4KVD4_ANAVA</name>
<evidence type="ECO:0000313" key="1">
    <source>
        <dbReference type="EMBL" id="BAY72981.1"/>
    </source>
</evidence>
<evidence type="ECO:0000313" key="2">
    <source>
        <dbReference type="Proteomes" id="UP000217507"/>
    </source>
</evidence>
<reference evidence="1 2" key="1">
    <citation type="submission" date="2017-06" db="EMBL/GenBank/DDBJ databases">
        <title>Genome sequencing of cyanobaciteial culture collection at National Institute for Environmental Studies (NIES).</title>
        <authorList>
            <person name="Hirose Y."/>
            <person name="Shimura Y."/>
            <person name="Fujisawa T."/>
            <person name="Nakamura Y."/>
            <person name="Kawachi M."/>
        </authorList>
    </citation>
    <scope>NUCLEOTIDE SEQUENCE [LARGE SCALE GENOMIC DNA]</scope>
    <source>
        <strain evidence="1 2">NIES-23</strain>
        <plasmid evidence="2">Plasmid Plasmid2 dna</plasmid>
    </source>
</reference>
<dbReference type="AlphaFoldDB" id="A0A1Z4KVD4"/>
<proteinExistence type="predicted"/>
<dbReference type="Proteomes" id="UP000217507">
    <property type="component" value="Plasmid Plasmid2 dna"/>
</dbReference>
<gene>
    <name evidence="1" type="ORF">NIES23_58090</name>
</gene>
<keyword evidence="1" id="KW-0614">Plasmid</keyword>